<dbReference type="GO" id="GO:0004314">
    <property type="term" value="F:[acyl-carrier-protein] S-malonyltransferase activity"/>
    <property type="evidence" value="ECO:0007669"/>
    <property type="project" value="UniProtKB-EC"/>
</dbReference>
<dbReference type="AlphaFoldDB" id="A0A0R1H094"/>
<feature type="active site" evidence="5">
    <location>
        <position position="194"/>
    </location>
</feature>
<dbReference type="OrthoDB" id="9805460at2"/>
<dbReference type="Proteomes" id="UP000051461">
    <property type="component" value="Unassembled WGS sequence"/>
</dbReference>
<dbReference type="FunFam" id="3.30.70.250:FF:000001">
    <property type="entry name" value="Malonyl CoA-acyl carrier protein transacylase"/>
    <property type="match status" value="1"/>
</dbReference>
<sequence>MKYAILFSGQGAQFAGMGQTFDAEAPLFHQHFMAYGKALGWDLPALCFTENERLQETAYAQAAIVAYSLAVYESVKSLLPAPTAMLGLSLGEYSALAASGFMTATATLQLVQQRGRLMAQAAADQPGAMAAVMNATPEQLAQACQADDVTVANYNTPKQVVLSGTTAGVAQASAILKQLGVRRVLPLPVSGAFHSALMQPAQAPLAAALAQTTVQAGQVPVWSNTTQQPFTVATLRDTLTQQLVSPTYFATCLQALAAQGVTHFIEMGPGKTLTQFVRKTIPEAQAIAIQQPTDLVTLPEILHVSA</sequence>
<accession>A0A0R1H094</accession>
<keyword evidence="2 4" id="KW-0012">Acyltransferase</keyword>
<proteinExistence type="inferred from homology"/>
<dbReference type="STRING" id="1423726.FC07_GL002208"/>
<feature type="domain" description="Malonyl-CoA:ACP transacylase (MAT)" evidence="6">
    <location>
        <begin position="6"/>
        <end position="300"/>
    </location>
</feature>
<dbReference type="InterPro" id="IPR016036">
    <property type="entry name" value="Malonyl_transacylase_ACP-bd"/>
</dbReference>
<dbReference type="Gene3D" id="3.40.366.10">
    <property type="entry name" value="Malonyl-Coenzyme A Acyl Carrier Protein, domain 2"/>
    <property type="match status" value="1"/>
</dbReference>
<evidence type="ECO:0000256" key="1">
    <source>
        <dbReference type="ARBA" id="ARBA00022679"/>
    </source>
</evidence>
<comment type="caution">
    <text evidence="7">The sequence shown here is derived from an EMBL/GenBank/DDBJ whole genome shotgun (WGS) entry which is preliminary data.</text>
</comment>
<dbReference type="GO" id="GO:0005829">
    <property type="term" value="C:cytosol"/>
    <property type="evidence" value="ECO:0007669"/>
    <property type="project" value="TreeGrafter"/>
</dbReference>
<evidence type="ECO:0000313" key="8">
    <source>
        <dbReference type="Proteomes" id="UP000051461"/>
    </source>
</evidence>
<dbReference type="PIRSF" id="PIRSF000446">
    <property type="entry name" value="Mct"/>
    <property type="match status" value="1"/>
</dbReference>
<feature type="active site" evidence="5">
    <location>
        <position position="89"/>
    </location>
</feature>
<reference evidence="7 8" key="1">
    <citation type="journal article" date="2015" name="Genome Announc.">
        <title>Expanding the biotechnology potential of lactobacilli through comparative genomics of 213 strains and associated genera.</title>
        <authorList>
            <person name="Sun Z."/>
            <person name="Harris H.M."/>
            <person name="McCann A."/>
            <person name="Guo C."/>
            <person name="Argimon S."/>
            <person name="Zhang W."/>
            <person name="Yang X."/>
            <person name="Jeffery I.B."/>
            <person name="Cooney J.C."/>
            <person name="Kagawa T.F."/>
            <person name="Liu W."/>
            <person name="Song Y."/>
            <person name="Salvetti E."/>
            <person name="Wrobel A."/>
            <person name="Rasinkangas P."/>
            <person name="Parkhill J."/>
            <person name="Rea M.C."/>
            <person name="O'Sullivan O."/>
            <person name="Ritari J."/>
            <person name="Douillard F.P."/>
            <person name="Paul Ross R."/>
            <person name="Yang R."/>
            <person name="Briner A.E."/>
            <person name="Felis G.E."/>
            <person name="de Vos W.M."/>
            <person name="Barrangou R."/>
            <person name="Klaenhammer T.R."/>
            <person name="Caufield P.W."/>
            <person name="Cui Y."/>
            <person name="Zhang H."/>
            <person name="O'Toole P.W."/>
        </authorList>
    </citation>
    <scope>NUCLEOTIDE SEQUENCE [LARGE SCALE GENOMIC DNA]</scope>
    <source>
        <strain evidence="7 8">DSM 20003</strain>
    </source>
</reference>
<evidence type="ECO:0000256" key="4">
    <source>
        <dbReference type="PIRNR" id="PIRNR000446"/>
    </source>
</evidence>
<dbReference type="SMART" id="SM00827">
    <property type="entry name" value="PKS_AT"/>
    <property type="match status" value="1"/>
</dbReference>
<gene>
    <name evidence="7" type="ORF">FC07_GL002208</name>
</gene>
<dbReference type="InterPro" id="IPR001227">
    <property type="entry name" value="Ac_transferase_dom_sf"/>
</dbReference>
<dbReference type="InterPro" id="IPR024925">
    <property type="entry name" value="Malonyl_CoA-ACP_transAc"/>
</dbReference>
<dbReference type="EC" id="2.3.1.39" evidence="4"/>
<dbReference type="PANTHER" id="PTHR42681">
    <property type="entry name" value="MALONYL-COA-ACYL CARRIER PROTEIN TRANSACYLASE, MITOCHONDRIAL"/>
    <property type="match status" value="1"/>
</dbReference>
<keyword evidence="8" id="KW-1185">Reference proteome</keyword>
<organism evidence="7 8">
    <name type="scientific">Loigolactobacillus bifermentans DSM 20003</name>
    <dbReference type="NCBI Taxonomy" id="1423726"/>
    <lineage>
        <taxon>Bacteria</taxon>
        <taxon>Bacillati</taxon>
        <taxon>Bacillota</taxon>
        <taxon>Bacilli</taxon>
        <taxon>Lactobacillales</taxon>
        <taxon>Lactobacillaceae</taxon>
        <taxon>Loigolactobacillus</taxon>
    </lineage>
</organism>
<dbReference type="RefSeq" id="WP_057904084.1">
    <property type="nucleotide sequence ID" value="NZ_AZDA01000033.1"/>
</dbReference>
<protein>
    <recommendedName>
        <fullName evidence="4">Malonyl CoA-acyl carrier protein transacylase</fullName>
        <ecNumber evidence="4">2.3.1.39</ecNumber>
    </recommendedName>
</protein>
<comment type="catalytic activity">
    <reaction evidence="3 4">
        <text>holo-[ACP] + malonyl-CoA = malonyl-[ACP] + CoA</text>
        <dbReference type="Rhea" id="RHEA:41792"/>
        <dbReference type="Rhea" id="RHEA-COMP:9623"/>
        <dbReference type="Rhea" id="RHEA-COMP:9685"/>
        <dbReference type="ChEBI" id="CHEBI:57287"/>
        <dbReference type="ChEBI" id="CHEBI:57384"/>
        <dbReference type="ChEBI" id="CHEBI:64479"/>
        <dbReference type="ChEBI" id="CHEBI:78449"/>
        <dbReference type="EC" id="2.3.1.39"/>
    </reaction>
</comment>
<dbReference type="PATRIC" id="fig|1423726.3.peg.2293"/>
<keyword evidence="1 4" id="KW-0808">Transferase</keyword>
<dbReference type="GO" id="GO:0006633">
    <property type="term" value="P:fatty acid biosynthetic process"/>
    <property type="evidence" value="ECO:0007669"/>
    <property type="project" value="TreeGrafter"/>
</dbReference>
<dbReference type="InterPro" id="IPR004410">
    <property type="entry name" value="Malonyl_CoA-ACP_transAc_FabD"/>
</dbReference>
<evidence type="ECO:0000313" key="7">
    <source>
        <dbReference type="EMBL" id="KRK39893.1"/>
    </source>
</evidence>
<dbReference type="SUPFAM" id="SSF55048">
    <property type="entry name" value="Probable ACP-binding domain of malonyl-CoA ACP transacylase"/>
    <property type="match status" value="1"/>
</dbReference>
<dbReference type="EMBL" id="AZDA01000033">
    <property type="protein sequence ID" value="KRK39893.1"/>
    <property type="molecule type" value="Genomic_DNA"/>
</dbReference>
<evidence type="ECO:0000256" key="2">
    <source>
        <dbReference type="ARBA" id="ARBA00023315"/>
    </source>
</evidence>
<dbReference type="InterPro" id="IPR050858">
    <property type="entry name" value="Mal-CoA-ACP_Trans/PKS_FabD"/>
</dbReference>
<comment type="similarity">
    <text evidence="4">Belongs to the fabD family.</text>
</comment>
<dbReference type="NCBIfam" id="TIGR00128">
    <property type="entry name" value="fabD"/>
    <property type="match status" value="1"/>
</dbReference>
<dbReference type="PANTHER" id="PTHR42681:SF1">
    <property type="entry name" value="MALONYL-COA-ACYL CARRIER PROTEIN TRANSACYLASE, MITOCHONDRIAL"/>
    <property type="match status" value="1"/>
</dbReference>
<dbReference type="InterPro" id="IPR014043">
    <property type="entry name" value="Acyl_transferase_dom"/>
</dbReference>
<dbReference type="Gene3D" id="3.30.70.250">
    <property type="entry name" value="Malonyl-CoA ACP transacylase, ACP-binding"/>
    <property type="match status" value="1"/>
</dbReference>
<name>A0A0R1H094_9LACO</name>
<dbReference type="InterPro" id="IPR016035">
    <property type="entry name" value="Acyl_Trfase/lysoPLipase"/>
</dbReference>
<dbReference type="Pfam" id="PF00698">
    <property type="entry name" value="Acyl_transf_1"/>
    <property type="match status" value="1"/>
</dbReference>
<dbReference type="SUPFAM" id="SSF52151">
    <property type="entry name" value="FabD/lysophospholipase-like"/>
    <property type="match status" value="1"/>
</dbReference>
<evidence type="ECO:0000256" key="3">
    <source>
        <dbReference type="ARBA" id="ARBA00048462"/>
    </source>
</evidence>
<evidence type="ECO:0000256" key="5">
    <source>
        <dbReference type="PIRSR" id="PIRSR000446-1"/>
    </source>
</evidence>
<evidence type="ECO:0000259" key="6">
    <source>
        <dbReference type="SMART" id="SM00827"/>
    </source>
</evidence>